<sequence length="444" mass="52984">MTLVRVEPFDWRWSASIVGLLKYLENYNIDYTLTEDYLEFDKEEITEERYYNFVELYFENNMHHRTIEKIIKNMDNEELNSEELKLLNEKMKGNQILKKVFSNFKYEIGKEKDILKLIDENRREIIENTYKNGKSLYANFGNPNALLKEKGKICRLNGYYMDMPKKGRSITYGFNSKALSFTDNIYFDFIPFGFSRSREGFFINCNLDLRELERVNRVEFNEIGTEENRTTFKSNLLNNTFRSARKLNYDMEVIVKNMEKDYYETLYIRKDAINILRKISEEIKEIILRPCKVGRNNYSVNEWIPVSEIVVDSILNLKKLDDFIEFLLKVDGKKFLRGALIKINSLIYKEERNMNENFSKTVSDARRIKEFFKSKPNKLRTYEQKLISAIGLKDYDRVKEIMIHMSSTSQLPIRTLILLFEDFEKNKNLAYTFINEIGEVKNEK</sequence>
<accession>A0A1T4MAL5</accession>
<dbReference type="InterPro" id="IPR013487">
    <property type="entry name" value="CRISPR-assoc_prot_Csx8"/>
</dbReference>
<dbReference type="Pfam" id="PF09657">
    <property type="entry name" value="Cas_Csx8"/>
    <property type="match status" value="2"/>
</dbReference>
<evidence type="ECO:0000313" key="3">
    <source>
        <dbReference type="Proteomes" id="UP000191153"/>
    </source>
</evidence>
<reference evidence="2 3" key="1">
    <citation type="submission" date="2017-02" db="EMBL/GenBank/DDBJ databases">
        <authorList>
            <person name="Peterson S.W."/>
        </authorList>
    </citation>
    <scope>NUCLEOTIDE SEQUENCE [LARGE SCALE GENOMIC DNA]</scope>
    <source>
        <strain evidence="2 3">ATCC 700028</strain>
    </source>
</reference>
<dbReference type="AlphaFoldDB" id="A0A1T4MAL5"/>
<evidence type="ECO:0000256" key="1">
    <source>
        <dbReference type="SAM" id="Coils"/>
    </source>
</evidence>
<proteinExistence type="predicted"/>
<dbReference type="RefSeq" id="WP_078693622.1">
    <property type="nucleotide sequence ID" value="NZ_FUWX01000008.1"/>
</dbReference>
<feature type="coiled-coil region" evidence="1">
    <location>
        <begin position="67"/>
        <end position="94"/>
    </location>
</feature>
<dbReference type="EMBL" id="FUWX01000008">
    <property type="protein sequence ID" value="SJZ63808.1"/>
    <property type="molecule type" value="Genomic_DNA"/>
</dbReference>
<dbReference type="STRING" id="180163.SAMN02745174_01123"/>
<gene>
    <name evidence="2" type="ORF">SAMN02745174_01123</name>
</gene>
<evidence type="ECO:0000313" key="2">
    <source>
        <dbReference type="EMBL" id="SJZ63808.1"/>
    </source>
</evidence>
<dbReference type="OrthoDB" id="1884906at2"/>
<keyword evidence="1" id="KW-0175">Coiled coil</keyword>
<organism evidence="2 3">
    <name type="scientific">Cetobacterium ceti</name>
    <dbReference type="NCBI Taxonomy" id="180163"/>
    <lineage>
        <taxon>Bacteria</taxon>
        <taxon>Fusobacteriati</taxon>
        <taxon>Fusobacteriota</taxon>
        <taxon>Fusobacteriia</taxon>
        <taxon>Fusobacteriales</taxon>
        <taxon>Fusobacteriaceae</taxon>
        <taxon>Cetobacterium</taxon>
    </lineage>
</organism>
<keyword evidence="3" id="KW-1185">Reference proteome</keyword>
<name>A0A1T4MAL5_9FUSO</name>
<protein>
    <submittedName>
        <fullName evidence="2">CRISPR-associated protein Cst1</fullName>
    </submittedName>
</protein>
<dbReference type="Proteomes" id="UP000191153">
    <property type="component" value="Unassembled WGS sequence"/>
</dbReference>
<dbReference type="NCBIfam" id="TIGR02670">
    <property type="entry name" value="cas_csx8"/>
    <property type="match status" value="1"/>
</dbReference>